<dbReference type="PANTHER" id="PTHR31025:SF9">
    <property type="entry name" value="SI:DKEY-286J15.1"/>
    <property type="match status" value="1"/>
</dbReference>
<proteinExistence type="predicted"/>
<feature type="region of interest" description="Disordered" evidence="1">
    <location>
        <begin position="1"/>
        <end position="27"/>
    </location>
</feature>
<organism evidence="2 3">
    <name type="scientific">Littorina saxatilis</name>
    <dbReference type="NCBI Taxonomy" id="31220"/>
    <lineage>
        <taxon>Eukaryota</taxon>
        <taxon>Metazoa</taxon>
        <taxon>Spiralia</taxon>
        <taxon>Lophotrochozoa</taxon>
        <taxon>Mollusca</taxon>
        <taxon>Gastropoda</taxon>
        <taxon>Caenogastropoda</taxon>
        <taxon>Littorinimorpha</taxon>
        <taxon>Littorinoidea</taxon>
        <taxon>Littorinidae</taxon>
        <taxon>Littorina</taxon>
    </lineage>
</organism>
<dbReference type="Proteomes" id="UP001374579">
    <property type="component" value="Unassembled WGS sequence"/>
</dbReference>
<reference evidence="2 3" key="1">
    <citation type="submission" date="2024-02" db="EMBL/GenBank/DDBJ databases">
        <title>Chromosome-scale genome assembly of the rough periwinkle Littorina saxatilis.</title>
        <authorList>
            <person name="De Jode A."/>
            <person name="Faria R."/>
            <person name="Formenti G."/>
            <person name="Sims Y."/>
            <person name="Smith T.P."/>
            <person name="Tracey A."/>
            <person name="Wood J.M.D."/>
            <person name="Zagrodzka Z.B."/>
            <person name="Johannesson K."/>
            <person name="Butlin R.K."/>
            <person name="Leder E.H."/>
        </authorList>
    </citation>
    <scope>NUCLEOTIDE SEQUENCE [LARGE SCALE GENOMIC DNA]</scope>
    <source>
        <strain evidence="2">Snail1</strain>
        <tissue evidence="2">Muscle</tissue>
    </source>
</reference>
<evidence type="ECO:0000313" key="2">
    <source>
        <dbReference type="EMBL" id="KAK7101919.1"/>
    </source>
</evidence>
<accession>A0AAN9BC63</accession>
<protein>
    <submittedName>
        <fullName evidence="2">Uncharacterized protein</fullName>
    </submittedName>
</protein>
<dbReference type="AlphaFoldDB" id="A0AAN9BC63"/>
<feature type="region of interest" description="Disordered" evidence="1">
    <location>
        <begin position="40"/>
        <end position="78"/>
    </location>
</feature>
<sequence>MMAQRNTKRKHAAMTAELVPAPSTASNVAAAIKQGVAAAAAAASSSGDADTDSDEPKKKGRPSTSGNKPAENEKSPEEISEYLEETFDVRRSFITLEMPSIPEVKETYPYLFRNKHMLLEFQRISKVDIDHAIQEYCVKYAPAILAVARKMPGAASILRQAEQAKEENATLRQYWDMVSAICLLPLLHRENLVEMVHEVGEDDEVDATGKIVPMLVSKGNIFSSDQFFLIAEETVLQEFEEFTMAFGSLFASYWVFNMEYPRTLNNTYMFVQKVMLHLRGDQTPLPPPCKMLVQQLTKWSREHRKKK</sequence>
<dbReference type="PANTHER" id="PTHR31025">
    <property type="entry name" value="SI:CH211-196P9.1-RELATED"/>
    <property type="match status" value="1"/>
</dbReference>
<name>A0AAN9BC63_9CAEN</name>
<feature type="compositionally biased region" description="Basic residues" evidence="1">
    <location>
        <begin position="1"/>
        <end position="12"/>
    </location>
</feature>
<comment type="caution">
    <text evidence="2">The sequence shown here is derived from an EMBL/GenBank/DDBJ whole genome shotgun (WGS) entry which is preliminary data.</text>
</comment>
<evidence type="ECO:0000256" key="1">
    <source>
        <dbReference type="SAM" id="MobiDB-lite"/>
    </source>
</evidence>
<dbReference type="EMBL" id="JBAMIC010000010">
    <property type="protein sequence ID" value="KAK7101919.1"/>
    <property type="molecule type" value="Genomic_DNA"/>
</dbReference>
<keyword evidence="3" id="KW-1185">Reference proteome</keyword>
<evidence type="ECO:0000313" key="3">
    <source>
        <dbReference type="Proteomes" id="UP001374579"/>
    </source>
</evidence>
<gene>
    <name evidence="2" type="ORF">V1264_020227</name>
</gene>